<evidence type="ECO:0000256" key="1">
    <source>
        <dbReference type="SAM" id="MobiDB-lite"/>
    </source>
</evidence>
<feature type="region of interest" description="Disordered" evidence="1">
    <location>
        <begin position="326"/>
        <end position="352"/>
    </location>
</feature>
<dbReference type="EMBL" id="JBDIZK010000007">
    <property type="protein sequence ID" value="MEN3748071.1"/>
    <property type="molecule type" value="Genomic_DNA"/>
</dbReference>
<keyword evidence="2" id="KW-0808">Transferase</keyword>
<evidence type="ECO:0000313" key="3">
    <source>
        <dbReference type="Proteomes" id="UP001427805"/>
    </source>
</evidence>
<reference evidence="2 3" key="1">
    <citation type="submission" date="2024-05" db="EMBL/GenBank/DDBJ databases">
        <title>Sphingomonas sp. HF-S3 16S ribosomal RNA gene Genome sequencing and assembly.</title>
        <authorList>
            <person name="Lee H."/>
        </authorList>
    </citation>
    <scope>NUCLEOTIDE SEQUENCE [LARGE SCALE GENOMIC DNA]</scope>
    <source>
        <strain evidence="2 3">HF-S3</strain>
    </source>
</reference>
<dbReference type="Gene3D" id="3.40.50.150">
    <property type="entry name" value="Vaccinia Virus protein VP39"/>
    <property type="match status" value="1"/>
</dbReference>
<name>A0ABV0BBF5_9SPHN</name>
<dbReference type="GO" id="GO:0008168">
    <property type="term" value="F:methyltransferase activity"/>
    <property type="evidence" value="ECO:0007669"/>
    <property type="project" value="UniProtKB-KW"/>
</dbReference>
<dbReference type="SUPFAM" id="SSF53335">
    <property type="entry name" value="S-adenosyl-L-methionine-dependent methyltransferases"/>
    <property type="match status" value="1"/>
</dbReference>
<accession>A0ABV0BBF5</accession>
<dbReference type="EC" id="2.1.1.-" evidence="2"/>
<proteinExistence type="predicted"/>
<dbReference type="Pfam" id="PF13489">
    <property type="entry name" value="Methyltransf_23"/>
    <property type="match status" value="1"/>
</dbReference>
<dbReference type="Proteomes" id="UP001427805">
    <property type="component" value="Unassembled WGS sequence"/>
</dbReference>
<dbReference type="GO" id="GO:0032259">
    <property type="term" value="P:methylation"/>
    <property type="evidence" value="ECO:0007669"/>
    <property type="project" value="UniProtKB-KW"/>
</dbReference>
<dbReference type="InterPro" id="IPR029063">
    <property type="entry name" value="SAM-dependent_MTases_sf"/>
</dbReference>
<organism evidence="2 3">
    <name type="scientific">Sphingomonas rustica</name>
    <dbReference type="NCBI Taxonomy" id="3103142"/>
    <lineage>
        <taxon>Bacteria</taxon>
        <taxon>Pseudomonadati</taxon>
        <taxon>Pseudomonadota</taxon>
        <taxon>Alphaproteobacteria</taxon>
        <taxon>Sphingomonadales</taxon>
        <taxon>Sphingomonadaceae</taxon>
        <taxon>Sphingomonas</taxon>
    </lineage>
</organism>
<keyword evidence="3" id="KW-1185">Reference proteome</keyword>
<comment type="caution">
    <text evidence="2">The sequence shown here is derived from an EMBL/GenBank/DDBJ whole genome shotgun (WGS) entry which is preliminary data.</text>
</comment>
<dbReference type="RefSeq" id="WP_346247086.1">
    <property type="nucleotide sequence ID" value="NZ_JBDIZK010000007.1"/>
</dbReference>
<protein>
    <submittedName>
        <fullName evidence="2">Class I SAM-dependent methyltransferase</fullName>
        <ecNumber evidence="2">2.1.1.-</ecNumber>
    </submittedName>
</protein>
<gene>
    <name evidence="2" type="ORF">TPR58_12920</name>
</gene>
<sequence length="352" mass="38368">MRVNHDYFRAREGCPVCGGTDTETLFAGAMDESPVRDLIASHFSRQGTIDWEMLAGTDFVLALCRACQTIYQVAEPNDAVLAAIYTRMIDAAFLDPFEQAQLTVGRFNEIAGELAILFAMTGKPAGNVTFLDYGAGYGSWARVARAMGATVYVTEIGEEKTAAAAALGLKVINDADIDTMRFDIVHTEQVFEHLTHPRETFARLAAATACVFKIAVPPQRNAANVLRRKGLATESPFGRMLAGGRRHRDDDVYMAVQPLEHLNLFSARAIEMLAAENSMRIVGRTRPRALQIDIGSPRELARSTARLAKSVAGRIARRGSGYALLRPLHPAEQGIRETPSPKRPAPEGPSPS</sequence>
<keyword evidence="2" id="KW-0489">Methyltransferase</keyword>
<feature type="compositionally biased region" description="Pro residues" evidence="1">
    <location>
        <begin position="341"/>
        <end position="352"/>
    </location>
</feature>
<evidence type="ECO:0000313" key="2">
    <source>
        <dbReference type="EMBL" id="MEN3748071.1"/>
    </source>
</evidence>